<accession>X1L801</accession>
<proteinExistence type="predicted"/>
<feature type="non-terminal residue" evidence="2">
    <location>
        <position position="67"/>
    </location>
</feature>
<dbReference type="AlphaFoldDB" id="X1L801"/>
<protein>
    <recommendedName>
        <fullName evidence="1">Methyltransferase domain-containing protein</fullName>
    </recommendedName>
</protein>
<comment type="caution">
    <text evidence="2">The sequence shown here is derived from an EMBL/GenBank/DDBJ whole genome shotgun (WGS) entry which is preliminary data.</text>
</comment>
<feature type="non-terminal residue" evidence="2">
    <location>
        <position position="1"/>
    </location>
</feature>
<evidence type="ECO:0000259" key="1">
    <source>
        <dbReference type="Pfam" id="PF13649"/>
    </source>
</evidence>
<dbReference type="InterPro" id="IPR029063">
    <property type="entry name" value="SAM-dependent_MTases_sf"/>
</dbReference>
<evidence type="ECO:0000313" key="2">
    <source>
        <dbReference type="EMBL" id="GAH98529.1"/>
    </source>
</evidence>
<dbReference type="Pfam" id="PF13649">
    <property type="entry name" value="Methyltransf_25"/>
    <property type="match status" value="1"/>
</dbReference>
<dbReference type="Gene3D" id="3.40.50.150">
    <property type="entry name" value="Vaccinia Virus protein VP39"/>
    <property type="match status" value="1"/>
</dbReference>
<sequence>KIEVDYLNASVRTMLATRQLIKEWGQFDFIYSMGLFDYLTPPVATAVLGRLYQLLKPGGDMLIGNFH</sequence>
<feature type="domain" description="Methyltransferase" evidence="1">
    <location>
        <begin position="8"/>
        <end position="59"/>
    </location>
</feature>
<name>X1L801_9ZZZZ</name>
<organism evidence="2">
    <name type="scientific">marine sediment metagenome</name>
    <dbReference type="NCBI Taxonomy" id="412755"/>
    <lineage>
        <taxon>unclassified sequences</taxon>
        <taxon>metagenomes</taxon>
        <taxon>ecological metagenomes</taxon>
    </lineage>
</organism>
<gene>
    <name evidence="2" type="ORF">S03H2_72217</name>
</gene>
<reference evidence="2" key="1">
    <citation type="journal article" date="2014" name="Front. Microbiol.">
        <title>High frequency of phylogenetically diverse reductive dehalogenase-homologous genes in deep subseafloor sedimentary metagenomes.</title>
        <authorList>
            <person name="Kawai M."/>
            <person name="Futagami T."/>
            <person name="Toyoda A."/>
            <person name="Takaki Y."/>
            <person name="Nishi S."/>
            <person name="Hori S."/>
            <person name="Arai W."/>
            <person name="Tsubouchi T."/>
            <person name="Morono Y."/>
            <person name="Uchiyama I."/>
            <person name="Ito T."/>
            <person name="Fujiyama A."/>
            <person name="Inagaki F."/>
            <person name="Takami H."/>
        </authorList>
    </citation>
    <scope>NUCLEOTIDE SEQUENCE</scope>
    <source>
        <strain evidence="2">Expedition CK06-06</strain>
    </source>
</reference>
<dbReference type="SUPFAM" id="SSF53335">
    <property type="entry name" value="S-adenosyl-L-methionine-dependent methyltransferases"/>
    <property type="match status" value="1"/>
</dbReference>
<dbReference type="EMBL" id="BARU01048705">
    <property type="protein sequence ID" value="GAH98529.1"/>
    <property type="molecule type" value="Genomic_DNA"/>
</dbReference>
<dbReference type="InterPro" id="IPR041698">
    <property type="entry name" value="Methyltransf_25"/>
</dbReference>